<dbReference type="GO" id="GO:0005615">
    <property type="term" value="C:extracellular space"/>
    <property type="evidence" value="ECO:0007669"/>
    <property type="project" value="TreeGrafter"/>
</dbReference>
<dbReference type="SUPFAM" id="SSF51445">
    <property type="entry name" value="(Trans)glycosidases"/>
    <property type="match status" value="1"/>
</dbReference>
<sequence>MRKEICCDNTLFVNKKPFRLEATSFIKFGSENRVTVTCDNRLLLTTIPQGELVQQPSDKGNRTRSLSLHLQLRNKSGDIVANDFCKKIPFSGTLLVPDVHPWWPYLMDADYGYLYTLEISLHAGGIDLLDVYRLKLKGKGLDYALLTRDFNLLEWLGANAYRTSHYCEESMQMADEHGIMIIDDCSGVNTE</sequence>
<evidence type="ECO:0000313" key="5">
    <source>
        <dbReference type="Proteomes" id="UP000078200"/>
    </source>
</evidence>
<evidence type="ECO:0000313" key="4">
    <source>
        <dbReference type="EnsemblMetazoa" id="GAUT047654-PA"/>
    </source>
</evidence>
<reference evidence="4" key="1">
    <citation type="submission" date="2020-05" db="UniProtKB">
        <authorList>
            <consortium name="EnsemblMetazoa"/>
        </authorList>
    </citation>
    <scope>IDENTIFICATION</scope>
    <source>
        <strain evidence="4">TTRI</strain>
    </source>
</reference>
<dbReference type="GO" id="GO:0030246">
    <property type="term" value="F:carbohydrate binding"/>
    <property type="evidence" value="ECO:0007669"/>
    <property type="project" value="TreeGrafter"/>
</dbReference>
<evidence type="ECO:0000256" key="2">
    <source>
        <dbReference type="ARBA" id="ARBA00022729"/>
    </source>
</evidence>
<dbReference type="GO" id="GO:0004566">
    <property type="term" value="F:beta-glucuronidase activity"/>
    <property type="evidence" value="ECO:0007669"/>
    <property type="project" value="TreeGrafter"/>
</dbReference>
<protein>
    <recommendedName>
        <fullName evidence="3">Glycoside hydrolase family 2 catalytic domain-containing protein</fullName>
    </recommendedName>
</protein>
<feature type="domain" description="Glycoside hydrolase family 2 catalytic" evidence="3">
    <location>
        <begin position="136"/>
        <end position="188"/>
    </location>
</feature>
<keyword evidence="5" id="KW-1185">Reference proteome</keyword>
<comment type="similarity">
    <text evidence="1">Belongs to the glycosyl hydrolase 2 family.</text>
</comment>
<organism evidence="4 5">
    <name type="scientific">Glossina austeni</name>
    <name type="common">Savannah tsetse fly</name>
    <dbReference type="NCBI Taxonomy" id="7395"/>
    <lineage>
        <taxon>Eukaryota</taxon>
        <taxon>Metazoa</taxon>
        <taxon>Ecdysozoa</taxon>
        <taxon>Arthropoda</taxon>
        <taxon>Hexapoda</taxon>
        <taxon>Insecta</taxon>
        <taxon>Pterygota</taxon>
        <taxon>Neoptera</taxon>
        <taxon>Endopterygota</taxon>
        <taxon>Diptera</taxon>
        <taxon>Brachycera</taxon>
        <taxon>Muscomorpha</taxon>
        <taxon>Hippoboscoidea</taxon>
        <taxon>Glossinidae</taxon>
        <taxon>Glossina</taxon>
    </lineage>
</organism>
<dbReference type="VEuPathDB" id="VectorBase:GAUT047654"/>
<dbReference type="Proteomes" id="UP000078200">
    <property type="component" value="Unassembled WGS sequence"/>
</dbReference>
<evidence type="ECO:0000256" key="1">
    <source>
        <dbReference type="ARBA" id="ARBA00007401"/>
    </source>
</evidence>
<dbReference type="GO" id="GO:0005975">
    <property type="term" value="P:carbohydrate metabolic process"/>
    <property type="evidence" value="ECO:0007669"/>
    <property type="project" value="InterPro"/>
</dbReference>
<dbReference type="STRING" id="7395.A0A1A9VU37"/>
<dbReference type="EnsemblMetazoa" id="GAUT047654-RA">
    <property type="protein sequence ID" value="GAUT047654-PA"/>
    <property type="gene ID" value="GAUT047654"/>
</dbReference>
<dbReference type="Gene3D" id="2.60.40.10">
    <property type="entry name" value="Immunoglobulins"/>
    <property type="match status" value="1"/>
</dbReference>
<dbReference type="PANTHER" id="PTHR10066:SF67">
    <property type="entry name" value="BETA-GLUCURONIDASE"/>
    <property type="match status" value="1"/>
</dbReference>
<dbReference type="Pfam" id="PF02836">
    <property type="entry name" value="Glyco_hydro_2_C"/>
    <property type="match status" value="1"/>
</dbReference>
<proteinExistence type="inferred from homology"/>
<dbReference type="InterPro" id="IPR036156">
    <property type="entry name" value="Beta-gal/glucu_dom_sf"/>
</dbReference>
<evidence type="ECO:0000259" key="3">
    <source>
        <dbReference type="Pfam" id="PF02836"/>
    </source>
</evidence>
<dbReference type="InterPro" id="IPR017853">
    <property type="entry name" value="GH"/>
</dbReference>
<name>A0A1A9VU37_GLOAU</name>
<dbReference type="InterPro" id="IPR006103">
    <property type="entry name" value="Glyco_hydro_2_cat"/>
</dbReference>
<dbReference type="SUPFAM" id="SSF49303">
    <property type="entry name" value="beta-Galactosidase/glucuronidase domain"/>
    <property type="match status" value="1"/>
</dbReference>
<dbReference type="Gene3D" id="3.20.20.80">
    <property type="entry name" value="Glycosidases"/>
    <property type="match status" value="1"/>
</dbReference>
<dbReference type="GO" id="GO:0019391">
    <property type="term" value="P:glucuronoside catabolic process"/>
    <property type="evidence" value="ECO:0007669"/>
    <property type="project" value="TreeGrafter"/>
</dbReference>
<dbReference type="AlphaFoldDB" id="A0A1A9VU37"/>
<accession>A0A1A9VU37</accession>
<keyword evidence="2" id="KW-0732">Signal</keyword>
<dbReference type="PANTHER" id="PTHR10066">
    <property type="entry name" value="BETA-GLUCURONIDASE"/>
    <property type="match status" value="1"/>
</dbReference>
<dbReference type="InterPro" id="IPR013783">
    <property type="entry name" value="Ig-like_fold"/>
</dbReference>